<gene>
    <name evidence="2" type="ORF">F0U47_08330</name>
</gene>
<name>A0A5B1M6L1_9ACTN</name>
<dbReference type="SUPFAM" id="SSF52833">
    <property type="entry name" value="Thioredoxin-like"/>
    <property type="match status" value="1"/>
</dbReference>
<feature type="domain" description="Thioredoxin" evidence="1">
    <location>
        <begin position="8"/>
        <end position="141"/>
    </location>
</feature>
<organism evidence="2 3">
    <name type="scientific">Nocardioides antri</name>
    <dbReference type="NCBI Taxonomy" id="2607659"/>
    <lineage>
        <taxon>Bacteria</taxon>
        <taxon>Bacillati</taxon>
        <taxon>Actinomycetota</taxon>
        <taxon>Actinomycetes</taxon>
        <taxon>Propionibacteriales</taxon>
        <taxon>Nocardioidaceae</taxon>
        <taxon>Nocardioides</taxon>
    </lineage>
</organism>
<dbReference type="EMBL" id="VUJW01000003">
    <property type="protein sequence ID" value="KAA1427467.1"/>
    <property type="molecule type" value="Genomic_DNA"/>
</dbReference>
<evidence type="ECO:0000313" key="3">
    <source>
        <dbReference type="Proteomes" id="UP000324351"/>
    </source>
</evidence>
<proteinExistence type="predicted"/>
<sequence>MTGLLVLSLAALAAVGFGLYRRHVDGRFVAHADAAPTAWDHVAAASTGAVPGDRATLVQFSSAFCAPCRTARVVLADVADQEDGVHHVEIDAEKHLDLVRALDVRRTPTTLVLDAAGHEVLRAAGAPQKQQVLAALAHAEGGSR</sequence>
<accession>A0A5B1M6L1</accession>
<evidence type="ECO:0000259" key="1">
    <source>
        <dbReference type="PROSITE" id="PS51352"/>
    </source>
</evidence>
<dbReference type="Proteomes" id="UP000324351">
    <property type="component" value="Unassembled WGS sequence"/>
</dbReference>
<reference evidence="2 3" key="1">
    <citation type="submission" date="2019-09" db="EMBL/GenBank/DDBJ databases">
        <title>Nocardioides panacisoli sp. nov., isolated from the soil of a ginseng field.</title>
        <authorList>
            <person name="Cho C."/>
        </authorList>
    </citation>
    <scope>NUCLEOTIDE SEQUENCE [LARGE SCALE GENOMIC DNA]</scope>
    <source>
        <strain evidence="2 3">BN140041</strain>
    </source>
</reference>
<evidence type="ECO:0000313" key="2">
    <source>
        <dbReference type="EMBL" id="KAA1427467.1"/>
    </source>
</evidence>
<comment type="caution">
    <text evidence="2">The sequence shown here is derived from an EMBL/GenBank/DDBJ whole genome shotgun (WGS) entry which is preliminary data.</text>
</comment>
<keyword evidence="3" id="KW-1185">Reference proteome</keyword>
<dbReference type="Gene3D" id="3.40.30.10">
    <property type="entry name" value="Glutaredoxin"/>
    <property type="match status" value="1"/>
</dbReference>
<dbReference type="AlphaFoldDB" id="A0A5B1M6L1"/>
<dbReference type="PROSITE" id="PS51352">
    <property type="entry name" value="THIOREDOXIN_2"/>
    <property type="match status" value="1"/>
</dbReference>
<dbReference type="InterPro" id="IPR013766">
    <property type="entry name" value="Thioredoxin_domain"/>
</dbReference>
<protein>
    <submittedName>
        <fullName evidence="2">Thioredoxin family protein</fullName>
    </submittedName>
</protein>
<dbReference type="RefSeq" id="WP_149749833.1">
    <property type="nucleotide sequence ID" value="NZ_VUJW01000003.1"/>
</dbReference>
<reference evidence="2 3" key="2">
    <citation type="submission" date="2019-09" db="EMBL/GenBank/DDBJ databases">
        <authorList>
            <person name="Jin C."/>
        </authorList>
    </citation>
    <scope>NUCLEOTIDE SEQUENCE [LARGE SCALE GENOMIC DNA]</scope>
    <source>
        <strain evidence="2 3">BN140041</strain>
    </source>
</reference>
<dbReference type="Pfam" id="PF00085">
    <property type="entry name" value="Thioredoxin"/>
    <property type="match status" value="1"/>
</dbReference>
<dbReference type="CDD" id="cd02947">
    <property type="entry name" value="TRX_family"/>
    <property type="match status" value="1"/>
</dbReference>
<dbReference type="InterPro" id="IPR036249">
    <property type="entry name" value="Thioredoxin-like_sf"/>
</dbReference>